<name>A0A8D0GWC9_SPHPU</name>
<reference evidence="1" key="1">
    <citation type="submission" date="2025-08" db="UniProtKB">
        <authorList>
            <consortium name="Ensembl"/>
        </authorList>
    </citation>
    <scope>IDENTIFICATION</scope>
</reference>
<dbReference type="Ensembl" id="ENSSPUT00000012998.1">
    <property type="protein sequence ID" value="ENSSPUP00000012191.1"/>
    <property type="gene ID" value="ENSSPUG00000009363.1"/>
</dbReference>
<accession>A0A8D0GWC9</accession>
<sequence>MLNNRPTTPTMRTVSACSVFWGLRNLLTASIRMLNIRAVAKMELPKAPATSARRKPKVLFLCHLIRLNLTPTKPIIMEINAKLTTHINRIMATSPLSQQGEPPLPSPFFTPRPLPSSLFLNLRLVFFHEWSLLARS</sequence>
<dbReference type="GeneTree" id="ENSGT00900000143215"/>
<dbReference type="Proteomes" id="UP000694392">
    <property type="component" value="Unplaced"/>
</dbReference>
<evidence type="ECO:0000313" key="1">
    <source>
        <dbReference type="Ensembl" id="ENSSPUP00000012191.1"/>
    </source>
</evidence>
<evidence type="ECO:0000313" key="2">
    <source>
        <dbReference type="Proteomes" id="UP000694392"/>
    </source>
</evidence>
<keyword evidence="2" id="KW-1185">Reference proteome</keyword>
<reference evidence="1" key="2">
    <citation type="submission" date="2025-09" db="UniProtKB">
        <authorList>
            <consortium name="Ensembl"/>
        </authorList>
    </citation>
    <scope>IDENTIFICATION</scope>
</reference>
<protein>
    <submittedName>
        <fullName evidence="1">Uncharacterized protein</fullName>
    </submittedName>
</protein>
<dbReference type="AlphaFoldDB" id="A0A8D0GWC9"/>
<organism evidence="1 2">
    <name type="scientific">Sphenodon punctatus</name>
    <name type="common">Tuatara</name>
    <name type="synonym">Hatteria punctata</name>
    <dbReference type="NCBI Taxonomy" id="8508"/>
    <lineage>
        <taxon>Eukaryota</taxon>
        <taxon>Metazoa</taxon>
        <taxon>Chordata</taxon>
        <taxon>Craniata</taxon>
        <taxon>Vertebrata</taxon>
        <taxon>Euteleostomi</taxon>
        <taxon>Lepidosauria</taxon>
        <taxon>Sphenodontia</taxon>
        <taxon>Sphenodontidae</taxon>
        <taxon>Sphenodon</taxon>
    </lineage>
</organism>
<proteinExistence type="predicted"/>